<evidence type="ECO:0008006" key="4">
    <source>
        <dbReference type="Google" id="ProtNLM"/>
    </source>
</evidence>
<feature type="signal peptide" evidence="1">
    <location>
        <begin position="1"/>
        <end position="25"/>
    </location>
</feature>
<reference evidence="2 3" key="1">
    <citation type="journal article" date="2019" name="J Genomics">
        <title>The Draft Genome of a Hydrogen-producing Cyanobacterium, Arthrospira platensis NIES-46.</title>
        <authorList>
            <person name="Suzuki S."/>
            <person name="Yamaguchi H."/>
            <person name="Kawachi M."/>
        </authorList>
    </citation>
    <scope>NUCLEOTIDE SEQUENCE [LARGE SCALE GENOMIC DNA]</scope>
    <source>
        <strain evidence="2 3">NIES-46</strain>
    </source>
</reference>
<feature type="chain" id="PRO_5045270826" description="SH3b domain-containing protein" evidence="1">
    <location>
        <begin position="26"/>
        <end position="116"/>
    </location>
</feature>
<evidence type="ECO:0000256" key="1">
    <source>
        <dbReference type="SAM" id="SignalP"/>
    </source>
</evidence>
<protein>
    <recommendedName>
        <fullName evidence="4">SH3b domain-containing protein</fullName>
    </recommendedName>
</protein>
<accession>A0A5M3T3N1</accession>
<gene>
    <name evidence="2" type="ORF">NIES46_01440</name>
</gene>
<evidence type="ECO:0000313" key="2">
    <source>
        <dbReference type="EMBL" id="GCE92109.1"/>
    </source>
</evidence>
<dbReference type="Gene3D" id="2.30.30.40">
    <property type="entry name" value="SH3 Domains"/>
    <property type="match status" value="1"/>
</dbReference>
<sequence>MMQMKPWHYVLIPMTIASATGWVTAAIAFTDFDSVKPSQELQLAQTPVGACTVDDPTGTPLNVRATPAGKIVGSLPNGTRVILGITDGREGPNWTRIIGPIEGYVWSPYLTNCAYQ</sequence>
<proteinExistence type="predicted"/>
<evidence type="ECO:0000313" key="3">
    <source>
        <dbReference type="Proteomes" id="UP000326169"/>
    </source>
</evidence>
<name>A0A5M3T3N1_LIMPL</name>
<keyword evidence="1" id="KW-0732">Signal</keyword>
<comment type="caution">
    <text evidence="2">The sequence shown here is derived from an EMBL/GenBank/DDBJ whole genome shotgun (WGS) entry which is preliminary data.</text>
</comment>
<dbReference type="EMBL" id="BIMW01000002">
    <property type="protein sequence ID" value="GCE92109.1"/>
    <property type="molecule type" value="Genomic_DNA"/>
</dbReference>
<dbReference type="Proteomes" id="UP000326169">
    <property type="component" value="Unassembled WGS sequence"/>
</dbReference>
<organism evidence="2 3">
    <name type="scientific">Limnospira platensis NIES-46</name>
    <dbReference type="NCBI Taxonomy" id="1236695"/>
    <lineage>
        <taxon>Bacteria</taxon>
        <taxon>Bacillati</taxon>
        <taxon>Cyanobacteriota</taxon>
        <taxon>Cyanophyceae</taxon>
        <taxon>Oscillatoriophycideae</taxon>
        <taxon>Oscillatoriales</taxon>
        <taxon>Sirenicapillariaceae</taxon>
        <taxon>Limnospira</taxon>
    </lineage>
</organism>
<keyword evidence="3" id="KW-1185">Reference proteome</keyword>